<dbReference type="SUPFAM" id="SSF51338">
    <property type="entry name" value="Composite domain of metallo-dependent hydrolases"/>
    <property type="match status" value="1"/>
</dbReference>
<dbReference type="GO" id="GO:0016810">
    <property type="term" value="F:hydrolase activity, acting on carbon-nitrogen (but not peptide) bonds"/>
    <property type="evidence" value="ECO:0007669"/>
    <property type="project" value="InterPro"/>
</dbReference>
<dbReference type="OrthoDB" id="3189065at2"/>
<dbReference type="RefSeq" id="WP_069599287.1">
    <property type="nucleotide sequence ID" value="NZ_CP017150.1"/>
</dbReference>
<sequence length="408" mass="42837">MHLGQGISTIINARVLDVDTATISEPTTVTINGEQIIEVGGSGPPSGSDCFDAEGRIVSPGLIDAHVHVLAATANLGNLGDQSPYYLGAQAARLMGDMLGRGFTTVRDAGGADFGIAAAARENLFPAPRLFFGGKALSQTGGHADMRGPGTHVMDKHLCCPNIGIVCDGADAVRKAARENLRTGADHVKIMLSGGVASPTDRVDSTQFSDDEIRAAVEEAEAANRYVLGHAYTAKSVNRGLELGVRSIEHGNLIDRRSVELLLEKNAFLVPTLVTYERLKQDGAEFGLPEASQNKIDDVLYAGLDALKLAAEHNVKIAYGSDLLGGMHPHQGQEFSIRAKVQTSHQVLRSATTTAAELLRQEGNLGVVAAGASADLLVLDANPLDDVSVLGDADSSIHSVIKGGRLLE</sequence>
<dbReference type="eggNOG" id="COG1228">
    <property type="taxonomic scope" value="Bacteria"/>
</dbReference>
<dbReference type="KEGG" id="blin:BLSMQ_0317"/>
<dbReference type="Gene3D" id="3.20.20.140">
    <property type="entry name" value="Metal-dependent hydrolases"/>
    <property type="match status" value="1"/>
</dbReference>
<gene>
    <name evidence="1" type="ORF">BLSMQ_0317</name>
</gene>
<evidence type="ECO:0000313" key="2">
    <source>
        <dbReference type="Proteomes" id="UP000094793"/>
    </source>
</evidence>
<dbReference type="InterPro" id="IPR051781">
    <property type="entry name" value="Metallo-dep_Hydrolase"/>
</dbReference>
<organism evidence="1 2">
    <name type="scientific">Brevibacterium aurantiacum</name>
    <dbReference type="NCBI Taxonomy" id="273384"/>
    <lineage>
        <taxon>Bacteria</taxon>
        <taxon>Bacillati</taxon>
        <taxon>Actinomycetota</taxon>
        <taxon>Actinomycetes</taxon>
        <taxon>Micrococcales</taxon>
        <taxon>Brevibacteriaceae</taxon>
        <taxon>Brevibacterium</taxon>
    </lineage>
</organism>
<dbReference type="EMBL" id="CP017150">
    <property type="protein sequence ID" value="AOP52035.1"/>
    <property type="molecule type" value="Genomic_DNA"/>
</dbReference>
<dbReference type="Proteomes" id="UP000094793">
    <property type="component" value="Chromosome"/>
</dbReference>
<dbReference type="InterPro" id="IPR011059">
    <property type="entry name" value="Metal-dep_hydrolase_composite"/>
</dbReference>
<keyword evidence="1" id="KW-0224">Dipeptidase</keyword>
<dbReference type="PANTHER" id="PTHR43135">
    <property type="entry name" value="ALPHA-D-RIBOSE 1-METHYLPHOSPHONATE 5-TRIPHOSPHATE DIPHOSPHATASE"/>
    <property type="match status" value="1"/>
</dbReference>
<proteinExistence type="predicted"/>
<keyword evidence="1" id="KW-0378">Hydrolase</keyword>
<dbReference type="SUPFAM" id="SSF51556">
    <property type="entry name" value="Metallo-dependent hydrolases"/>
    <property type="match status" value="1"/>
</dbReference>
<dbReference type="PANTHER" id="PTHR43135:SF3">
    <property type="entry name" value="ALPHA-D-RIBOSE 1-METHYLPHOSPHONATE 5-TRIPHOSPHATE DIPHOSPHATASE"/>
    <property type="match status" value="1"/>
</dbReference>
<dbReference type="PATRIC" id="fig|1703.10.peg.331"/>
<protein>
    <submittedName>
        <fullName evidence="1">Prolidase</fullName>
        <ecNumber evidence="1">3.4.13.9</ecNumber>
    </submittedName>
</protein>
<dbReference type="Pfam" id="PF01979">
    <property type="entry name" value="Amidohydro_1"/>
    <property type="match status" value="1"/>
</dbReference>
<name>A0A1D7VZ47_BREAU</name>
<dbReference type="GO" id="GO:0102009">
    <property type="term" value="F:proline dipeptidase activity"/>
    <property type="evidence" value="ECO:0007669"/>
    <property type="project" value="UniProtKB-EC"/>
</dbReference>
<dbReference type="Gene3D" id="2.30.40.10">
    <property type="entry name" value="Urease, subunit C, domain 1"/>
    <property type="match status" value="1"/>
</dbReference>
<dbReference type="AlphaFoldDB" id="A0A1D7VZ47"/>
<accession>A0A1D7VZ47</accession>
<dbReference type="InterPro" id="IPR057744">
    <property type="entry name" value="OTAase-like"/>
</dbReference>
<dbReference type="EC" id="3.4.13.9" evidence="1"/>
<dbReference type="CDD" id="cd01299">
    <property type="entry name" value="Met_dep_hydrolase_A"/>
    <property type="match status" value="1"/>
</dbReference>
<evidence type="ECO:0000313" key="1">
    <source>
        <dbReference type="EMBL" id="AOP52035.1"/>
    </source>
</evidence>
<reference evidence="2" key="1">
    <citation type="submission" date="2016-09" db="EMBL/GenBank/DDBJ databases">
        <title>Complete Genome Sequence of Brevibacterium linens SMQ-1335.</title>
        <authorList>
            <person name="de Melo A.G."/>
            <person name="Labrie S.J."/>
            <person name="Dumaresq J."/>
            <person name="Roberts R.J."/>
            <person name="Tremblay D.M."/>
            <person name="Moineau S."/>
        </authorList>
    </citation>
    <scope>NUCLEOTIDE SEQUENCE [LARGE SCALE GENOMIC DNA]</scope>
    <source>
        <strain evidence="2">SMQ-1335</strain>
    </source>
</reference>
<dbReference type="InterPro" id="IPR032466">
    <property type="entry name" value="Metal_Hydrolase"/>
</dbReference>
<keyword evidence="1" id="KW-0645">Protease</keyword>
<dbReference type="InterPro" id="IPR006680">
    <property type="entry name" value="Amidohydro-rel"/>
</dbReference>